<dbReference type="InterPro" id="IPR047246">
    <property type="entry name" value="ThrRS_anticodon"/>
</dbReference>
<dbReference type="EC" id="6.1.1.3" evidence="13"/>
<dbReference type="InterPro" id="IPR036621">
    <property type="entry name" value="Anticodon-bd_dom_sf"/>
</dbReference>
<evidence type="ECO:0000256" key="4">
    <source>
        <dbReference type="ARBA" id="ARBA00022598"/>
    </source>
</evidence>
<evidence type="ECO:0000256" key="10">
    <source>
        <dbReference type="ARBA" id="ARBA00022917"/>
    </source>
</evidence>
<evidence type="ECO:0000256" key="9">
    <source>
        <dbReference type="ARBA" id="ARBA00022884"/>
    </source>
</evidence>
<evidence type="ECO:0000256" key="2">
    <source>
        <dbReference type="ARBA" id="ARBA00022490"/>
    </source>
</evidence>
<evidence type="ECO:0000256" key="7">
    <source>
        <dbReference type="ARBA" id="ARBA00022833"/>
    </source>
</evidence>
<evidence type="ECO:0000256" key="12">
    <source>
        <dbReference type="ARBA" id="ARBA00049515"/>
    </source>
</evidence>
<dbReference type="PRINTS" id="PR01047">
    <property type="entry name" value="TRNASYNTHTHR"/>
</dbReference>
<dbReference type="Pfam" id="PF07973">
    <property type="entry name" value="tRNA_SAD"/>
    <property type="match status" value="1"/>
</dbReference>
<dbReference type="InterPro" id="IPR012947">
    <property type="entry name" value="tRNA_SAD"/>
</dbReference>
<evidence type="ECO:0000313" key="16">
    <source>
        <dbReference type="Proteomes" id="UP000176614"/>
    </source>
</evidence>
<dbReference type="PANTHER" id="PTHR11451">
    <property type="entry name" value="THREONINE-TRNA LIGASE"/>
    <property type="match status" value="1"/>
</dbReference>
<comment type="caution">
    <text evidence="13">Lacks conserved residue(s) required for the propagation of feature annotation.</text>
</comment>
<keyword evidence="2 13" id="KW-0963">Cytoplasm</keyword>
<dbReference type="Proteomes" id="UP000176614">
    <property type="component" value="Unassembled WGS sequence"/>
</dbReference>
<dbReference type="GO" id="GO:0004829">
    <property type="term" value="F:threonine-tRNA ligase activity"/>
    <property type="evidence" value="ECO:0007669"/>
    <property type="project" value="UniProtKB-UniRule"/>
</dbReference>
<evidence type="ECO:0000256" key="8">
    <source>
        <dbReference type="ARBA" id="ARBA00022840"/>
    </source>
</evidence>
<sequence length="597" mass="68836">MSKINTELKDDPLMPLRHTAEHVLHTAMQLLYPNLKKVMGPPIGNGFYFDFDLDQKISDSDFERIESLMAEIITADLPLVKRIISAEDAKELFASNPYKLDTISEIESRGEEITVYEMGGESSRFHDIDLCSGPHAESTGSVKAFKLLSVAGAYYKGNENNKMLTRIYATAFDSQENLTNHLELLEETKKRDHRKIGRELELFTFAEEIGPGLPLWLPKGTIVKEELERWGKETEDKWGYVRVSTPIMTKRKLFEISSHVPYFEDEMYKVQVPGDKDEEYFLKPMNCPFHHMIFKSKIRSYRELPLRMAEYGTVARYENAGALNGILRPRYFVQNDAHVYCTQEQAIDMFVEIIDLHRFYYDALGLKDYYIVLALRDPSKLDKYHGNEEMWKKAEELSKAAMDKAGIRYEVVNEGAAHYGPKMDFKIKSVIGNEYGISTNQIDLYMPERFDLKYTDKDGQEKYVVVQHRAPLGSSERFVGFLIEHFAGAFPLWLSPVQAIVIPISETHLEYAYKVQKELQKEGLRVEVSDREDTMQAKIRQAQEQKIPYMLIVGDREAKEESVSVRLRTEEKPGTVSVKDFAQKAGKLSKDRSLTLW</sequence>
<keyword evidence="6 13" id="KW-0547">Nucleotide-binding</keyword>
<dbReference type="InterPro" id="IPR018163">
    <property type="entry name" value="Thr/Ala-tRNA-synth_IIc_edit"/>
</dbReference>
<dbReference type="GO" id="GO:0005737">
    <property type="term" value="C:cytoplasm"/>
    <property type="evidence" value="ECO:0007669"/>
    <property type="project" value="UniProtKB-SubCell"/>
</dbReference>
<keyword evidence="11 13" id="KW-0030">Aminoacyl-tRNA synthetase</keyword>
<dbReference type="Pfam" id="PF00587">
    <property type="entry name" value="tRNA-synt_2b"/>
    <property type="match status" value="1"/>
</dbReference>
<protein>
    <recommendedName>
        <fullName evidence="13">Threonine--tRNA ligase</fullName>
        <ecNumber evidence="13">6.1.1.3</ecNumber>
    </recommendedName>
    <alternativeName>
        <fullName evidence="13">Threonyl-tRNA synthetase</fullName>
        <shortName evidence="13">ThrRS</shortName>
    </alternativeName>
</protein>
<proteinExistence type="inferred from homology"/>
<dbReference type="FunFam" id="3.30.980.10:FF:000005">
    <property type="entry name" value="Threonyl-tRNA synthetase, mitochondrial"/>
    <property type="match status" value="1"/>
</dbReference>
<dbReference type="InterPro" id="IPR002314">
    <property type="entry name" value="aa-tRNA-synt_IIb"/>
</dbReference>
<accession>A0A1F4W2T1</accession>
<dbReference type="GO" id="GO:0006435">
    <property type="term" value="P:threonyl-tRNA aminoacylation"/>
    <property type="evidence" value="ECO:0007669"/>
    <property type="project" value="UniProtKB-UniRule"/>
</dbReference>
<dbReference type="GO" id="GO:0046872">
    <property type="term" value="F:metal ion binding"/>
    <property type="evidence" value="ECO:0007669"/>
    <property type="project" value="UniProtKB-KW"/>
</dbReference>
<feature type="binding site" evidence="13">
    <location>
        <position position="287"/>
    </location>
    <ligand>
        <name>Zn(2+)</name>
        <dbReference type="ChEBI" id="CHEBI:29105"/>
        <note>catalytic</note>
    </ligand>
</feature>
<dbReference type="GO" id="GO:0005524">
    <property type="term" value="F:ATP binding"/>
    <property type="evidence" value="ECO:0007669"/>
    <property type="project" value="UniProtKB-UniRule"/>
</dbReference>
<dbReference type="InterPro" id="IPR033728">
    <property type="entry name" value="ThrRS_core"/>
</dbReference>
<dbReference type="FunFam" id="3.40.50.800:FF:000001">
    <property type="entry name" value="Threonine--tRNA ligase"/>
    <property type="match status" value="1"/>
</dbReference>
<dbReference type="CDD" id="cd00771">
    <property type="entry name" value="ThrRS_core"/>
    <property type="match status" value="1"/>
</dbReference>
<comment type="subcellular location">
    <subcellularLocation>
        <location evidence="13">Cytoplasm</location>
    </subcellularLocation>
</comment>
<dbReference type="Gene3D" id="3.30.980.10">
    <property type="entry name" value="Threonyl-trna Synthetase, Chain A, domain 2"/>
    <property type="match status" value="1"/>
</dbReference>
<dbReference type="CDD" id="cd00860">
    <property type="entry name" value="ThrRS_anticodon"/>
    <property type="match status" value="1"/>
</dbReference>
<keyword evidence="8 13" id="KW-0067">ATP-binding</keyword>
<evidence type="ECO:0000256" key="6">
    <source>
        <dbReference type="ARBA" id="ARBA00022741"/>
    </source>
</evidence>
<dbReference type="FunFam" id="3.30.930.10:FF:000002">
    <property type="entry name" value="Threonine--tRNA ligase"/>
    <property type="match status" value="1"/>
</dbReference>
<dbReference type="AlphaFoldDB" id="A0A1F4W2T1"/>
<dbReference type="InterPro" id="IPR004154">
    <property type="entry name" value="Anticodon-bd"/>
</dbReference>
<dbReference type="SMART" id="SM00863">
    <property type="entry name" value="tRNA_SAD"/>
    <property type="match status" value="1"/>
</dbReference>
<comment type="catalytic activity">
    <reaction evidence="12 13">
        <text>tRNA(Thr) + L-threonine + ATP = L-threonyl-tRNA(Thr) + AMP + diphosphate + H(+)</text>
        <dbReference type="Rhea" id="RHEA:24624"/>
        <dbReference type="Rhea" id="RHEA-COMP:9670"/>
        <dbReference type="Rhea" id="RHEA-COMP:9704"/>
        <dbReference type="ChEBI" id="CHEBI:15378"/>
        <dbReference type="ChEBI" id="CHEBI:30616"/>
        <dbReference type="ChEBI" id="CHEBI:33019"/>
        <dbReference type="ChEBI" id="CHEBI:57926"/>
        <dbReference type="ChEBI" id="CHEBI:78442"/>
        <dbReference type="ChEBI" id="CHEBI:78534"/>
        <dbReference type="ChEBI" id="CHEBI:456215"/>
        <dbReference type="EC" id="6.1.1.3"/>
    </reaction>
</comment>
<dbReference type="SUPFAM" id="SSF55186">
    <property type="entry name" value="ThrRS/AlaRS common domain"/>
    <property type="match status" value="1"/>
</dbReference>
<feature type="domain" description="Aminoacyl-transfer RNA synthetases class-II family profile" evidence="14">
    <location>
        <begin position="223"/>
        <end position="491"/>
    </location>
</feature>
<dbReference type="PANTHER" id="PTHR11451:SF44">
    <property type="entry name" value="THREONINE--TRNA LIGASE, CHLOROPLASTIC_MITOCHONDRIAL 2"/>
    <property type="match status" value="1"/>
</dbReference>
<dbReference type="InterPro" id="IPR045864">
    <property type="entry name" value="aa-tRNA-synth_II/BPL/LPL"/>
</dbReference>
<evidence type="ECO:0000256" key="3">
    <source>
        <dbReference type="ARBA" id="ARBA00022555"/>
    </source>
</evidence>
<keyword evidence="9 13" id="KW-0694">RNA-binding</keyword>
<dbReference type="Gene3D" id="3.40.50.800">
    <property type="entry name" value="Anticodon-binding domain"/>
    <property type="match status" value="1"/>
</dbReference>
<evidence type="ECO:0000256" key="13">
    <source>
        <dbReference type="HAMAP-Rule" id="MF_00184"/>
    </source>
</evidence>
<dbReference type="NCBIfam" id="TIGR00418">
    <property type="entry name" value="thrS"/>
    <property type="match status" value="1"/>
</dbReference>
<comment type="subunit">
    <text evidence="13">Homodimer.</text>
</comment>
<evidence type="ECO:0000256" key="1">
    <source>
        <dbReference type="ARBA" id="ARBA00008226"/>
    </source>
</evidence>
<gene>
    <name evidence="13" type="primary">thrS</name>
    <name evidence="15" type="ORF">A2264_04365</name>
</gene>
<dbReference type="InterPro" id="IPR006195">
    <property type="entry name" value="aa-tRNA-synth_II"/>
</dbReference>
<keyword evidence="4 13" id="KW-0436">Ligase</keyword>
<dbReference type="EMBL" id="MEVT01000005">
    <property type="protein sequence ID" value="OGC63578.1"/>
    <property type="molecule type" value="Genomic_DNA"/>
</dbReference>
<evidence type="ECO:0000259" key="14">
    <source>
        <dbReference type="PROSITE" id="PS50862"/>
    </source>
</evidence>
<keyword evidence="7 13" id="KW-0862">Zinc</keyword>
<feature type="binding site" evidence="13">
    <location>
        <position position="468"/>
    </location>
    <ligand>
        <name>Zn(2+)</name>
        <dbReference type="ChEBI" id="CHEBI:29105"/>
        <note>catalytic</note>
    </ligand>
</feature>
<evidence type="ECO:0000313" key="15">
    <source>
        <dbReference type="EMBL" id="OGC63578.1"/>
    </source>
</evidence>
<keyword evidence="5 13" id="KW-0479">Metal-binding</keyword>
<dbReference type="SUPFAM" id="SSF55681">
    <property type="entry name" value="Class II aaRS and biotin synthetases"/>
    <property type="match status" value="1"/>
</dbReference>
<dbReference type="HAMAP" id="MF_00184">
    <property type="entry name" value="Thr_tRNA_synth"/>
    <property type="match status" value="1"/>
</dbReference>
<dbReference type="GO" id="GO:0000049">
    <property type="term" value="F:tRNA binding"/>
    <property type="evidence" value="ECO:0007669"/>
    <property type="project" value="UniProtKB-KW"/>
</dbReference>
<name>A0A1F4W2T1_UNCKA</name>
<dbReference type="InterPro" id="IPR002320">
    <property type="entry name" value="Thr-tRNA-ligase_IIa"/>
</dbReference>
<feature type="binding site" evidence="13">
    <location>
        <position position="338"/>
    </location>
    <ligand>
        <name>Zn(2+)</name>
        <dbReference type="ChEBI" id="CHEBI:29105"/>
        <note>catalytic</note>
    </ligand>
</feature>
<dbReference type="Gene3D" id="3.30.930.10">
    <property type="entry name" value="Bira Bifunctional Protein, Domain 2"/>
    <property type="match status" value="1"/>
</dbReference>
<comment type="cofactor">
    <cofactor evidence="13">
        <name>Zn(2+)</name>
        <dbReference type="ChEBI" id="CHEBI:29105"/>
    </cofactor>
    <text evidence="13">Binds 1 zinc ion per subunit.</text>
</comment>
<keyword evidence="10 13" id="KW-0648">Protein biosynthesis</keyword>
<keyword evidence="3 13" id="KW-0820">tRNA-binding</keyword>
<dbReference type="SUPFAM" id="SSF52954">
    <property type="entry name" value="Class II aaRS ABD-related"/>
    <property type="match status" value="1"/>
</dbReference>
<dbReference type="Pfam" id="PF03129">
    <property type="entry name" value="HGTP_anticodon"/>
    <property type="match status" value="1"/>
</dbReference>
<comment type="caution">
    <text evidence="15">The sequence shown here is derived from an EMBL/GenBank/DDBJ whole genome shotgun (WGS) entry which is preliminary data.</text>
</comment>
<comment type="similarity">
    <text evidence="1 13">Belongs to the class-II aminoacyl-tRNA synthetase family.</text>
</comment>
<evidence type="ECO:0000256" key="11">
    <source>
        <dbReference type="ARBA" id="ARBA00023146"/>
    </source>
</evidence>
<organism evidence="15 16">
    <name type="scientific">candidate division WWE3 bacterium RIFOXYA2_FULL_46_9</name>
    <dbReference type="NCBI Taxonomy" id="1802636"/>
    <lineage>
        <taxon>Bacteria</taxon>
        <taxon>Katanobacteria</taxon>
    </lineage>
</organism>
<reference evidence="15 16" key="1">
    <citation type="journal article" date="2016" name="Nat. Commun.">
        <title>Thousands of microbial genomes shed light on interconnected biogeochemical processes in an aquifer system.</title>
        <authorList>
            <person name="Anantharaman K."/>
            <person name="Brown C.T."/>
            <person name="Hug L.A."/>
            <person name="Sharon I."/>
            <person name="Castelle C.J."/>
            <person name="Probst A.J."/>
            <person name="Thomas B.C."/>
            <person name="Singh A."/>
            <person name="Wilkins M.J."/>
            <person name="Karaoz U."/>
            <person name="Brodie E.L."/>
            <person name="Williams K.H."/>
            <person name="Hubbard S.S."/>
            <person name="Banfield J.F."/>
        </authorList>
    </citation>
    <scope>NUCLEOTIDE SEQUENCE [LARGE SCALE GENOMIC DNA]</scope>
</reference>
<dbReference type="PROSITE" id="PS50862">
    <property type="entry name" value="AA_TRNA_LIGASE_II"/>
    <property type="match status" value="1"/>
</dbReference>
<evidence type="ECO:0000256" key="5">
    <source>
        <dbReference type="ARBA" id="ARBA00022723"/>
    </source>
</evidence>